<sequence length="208" mass="23764">MSSTELFDIYNASNIHIGVDSRENVHAKGLWHHTFHCWIVDRSSGEDRLLLQLRHPDKDTYPGLLDISCAGHLLAGETVEEGVRELAEELGIVAAFDELTYCGMVPQESIISSDLIDREFNHVFLYESSRPVDEYSFQKEEITGLFTVGCDEFRELVLGQTEECWVDGVVTDLQGEGLIRERRRIGLHQVTPNSEEYYKLLFDNLKAR</sequence>
<comment type="caution">
    <text evidence="2">The sequence shown here is derived from an EMBL/GenBank/DDBJ whole genome shotgun (WGS) entry which is preliminary data.</text>
</comment>
<proteinExistence type="predicted"/>
<dbReference type="InterPro" id="IPR015797">
    <property type="entry name" value="NUDIX_hydrolase-like_dom_sf"/>
</dbReference>
<dbReference type="InterPro" id="IPR000086">
    <property type="entry name" value="NUDIX_hydrolase_dom"/>
</dbReference>
<dbReference type="AlphaFoldDB" id="A0A268ERS8"/>
<accession>A0A268ERS8</accession>
<dbReference type="Gene3D" id="3.90.79.10">
    <property type="entry name" value="Nucleoside Triphosphate Pyrophosphohydrolase"/>
    <property type="match status" value="1"/>
</dbReference>
<organism evidence="2 3">
    <name type="scientific">Paenibacillus campinasensis</name>
    <dbReference type="NCBI Taxonomy" id="66347"/>
    <lineage>
        <taxon>Bacteria</taxon>
        <taxon>Bacillati</taxon>
        <taxon>Bacillota</taxon>
        <taxon>Bacilli</taxon>
        <taxon>Bacillales</taxon>
        <taxon>Paenibacillaceae</taxon>
        <taxon>Paenibacillus</taxon>
    </lineage>
</organism>
<dbReference type="CDD" id="cd04692">
    <property type="entry name" value="NUDIX_Hydrolase"/>
    <property type="match status" value="1"/>
</dbReference>
<dbReference type="GO" id="GO:0003824">
    <property type="term" value="F:catalytic activity"/>
    <property type="evidence" value="ECO:0007669"/>
    <property type="project" value="UniProtKB-ARBA"/>
</dbReference>
<dbReference type="OrthoDB" id="9780586at2"/>
<dbReference type="PANTHER" id="PTHR10885">
    <property type="entry name" value="ISOPENTENYL-DIPHOSPHATE DELTA-ISOMERASE"/>
    <property type="match status" value="1"/>
</dbReference>
<dbReference type="Proteomes" id="UP000215596">
    <property type="component" value="Unassembled WGS sequence"/>
</dbReference>
<name>A0A268ERS8_9BACL</name>
<dbReference type="EMBL" id="NPBY01000044">
    <property type="protein sequence ID" value="PAD75816.1"/>
    <property type="molecule type" value="Genomic_DNA"/>
</dbReference>
<dbReference type="Pfam" id="PF00293">
    <property type="entry name" value="NUDIX"/>
    <property type="match status" value="1"/>
</dbReference>
<feature type="domain" description="Nudix hydrolase" evidence="1">
    <location>
        <begin position="30"/>
        <end position="172"/>
    </location>
</feature>
<dbReference type="PROSITE" id="PS51462">
    <property type="entry name" value="NUDIX"/>
    <property type="match status" value="1"/>
</dbReference>
<evidence type="ECO:0000313" key="3">
    <source>
        <dbReference type="Proteomes" id="UP000215596"/>
    </source>
</evidence>
<gene>
    <name evidence="2" type="ORF">CHH67_14335</name>
</gene>
<protein>
    <recommendedName>
        <fullName evidence="1">Nudix hydrolase domain-containing protein</fullName>
    </recommendedName>
</protein>
<dbReference type="SUPFAM" id="SSF55811">
    <property type="entry name" value="Nudix"/>
    <property type="match status" value="1"/>
</dbReference>
<evidence type="ECO:0000313" key="2">
    <source>
        <dbReference type="EMBL" id="PAD75816.1"/>
    </source>
</evidence>
<dbReference type="PANTHER" id="PTHR10885:SF0">
    <property type="entry name" value="ISOPENTENYL-DIPHOSPHATE DELTA-ISOMERASE"/>
    <property type="match status" value="1"/>
</dbReference>
<dbReference type="RefSeq" id="WP_095265879.1">
    <property type="nucleotide sequence ID" value="NZ_NPBY01000044.1"/>
</dbReference>
<evidence type="ECO:0000259" key="1">
    <source>
        <dbReference type="PROSITE" id="PS51462"/>
    </source>
</evidence>
<reference evidence="2 3" key="1">
    <citation type="submission" date="2017-07" db="EMBL/GenBank/DDBJ databases">
        <title>Isolation and whole genome analysis of endospore-forming bacteria from heroin.</title>
        <authorList>
            <person name="Kalinowski J."/>
            <person name="Ahrens B."/>
            <person name="Al-Dilaimi A."/>
            <person name="Winkler A."/>
            <person name="Wibberg D."/>
            <person name="Schleenbecker U."/>
            <person name="Ruckert C."/>
            <person name="Wolfel R."/>
            <person name="Grass G."/>
        </authorList>
    </citation>
    <scope>NUCLEOTIDE SEQUENCE [LARGE SCALE GENOMIC DNA]</scope>
    <source>
        <strain evidence="2 3">7537-G1</strain>
    </source>
</reference>